<evidence type="ECO:0000313" key="4">
    <source>
        <dbReference type="Proteomes" id="UP000092600"/>
    </source>
</evidence>
<accession>A0A199UR65</accession>
<dbReference type="InterPro" id="IPR013989">
    <property type="entry name" value="Dev_and_cell_death_domain"/>
</dbReference>
<dbReference type="EMBL" id="LSRQ01005566">
    <property type="protein sequence ID" value="OAY67302.1"/>
    <property type="molecule type" value="Genomic_DNA"/>
</dbReference>
<evidence type="ECO:0000313" key="3">
    <source>
        <dbReference type="EMBL" id="OAY67302.1"/>
    </source>
</evidence>
<dbReference type="SMART" id="SM00767">
    <property type="entry name" value="DCD"/>
    <property type="match status" value="1"/>
</dbReference>
<evidence type="ECO:0000259" key="2">
    <source>
        <dbReference type="PROSITE" id="PS51222"/>
    </source>
</evidence>
<dbReference type="Gramene" id="Aco009051.1.mrna1">
    <property type="protein sequence ID" value="Aco009051.1.mrna1"/>
    <property type="gene ID" value="Aco009051.1.path1"/>
</dbReference>
<dbReference type="RefSeq" id="XP_020096151.1">
    <property type="nucleotide sequence ID" value="XM_020240562.1"/>
</dbReference>
<dbReference type="Pfam" id="PF10539">
    <property type="entry name" value="Dev_Cell_Death"/>
    <property type="match status" value="1"/>
</dbReference>
<evidence type="ECO:0000313" key="6">
    <source>
        <dbReference type="RefSeq" id="XP_020096151.1"/>
    </source>
</evidence>
<organism evidence="3 4">
    <name type="scientific">Ananas comosus</name>
    <name type="common">Pineapple</name>
    <name type="synonym">Ananas ananas</name>
    <dbReference type="NCBI Taxonomy" id="4615"/>
    <lineage>
        <taxon>Eukaryota</taxon>
        <taxon>Viridiplantae</taxon>
        <taxon>Streptophyta</taxon>
        <taxon>Embryophyta</taxon>
        <taxon>Tracheophyta</taxon>
        <taxon>Spermatophyta</taxon>
        <taxon>Magnoliopsida</taxon>
        <taxon>Liliopsida</taxon>
        <taxon>Poales</taxon>
        <taxon>Bromeliaceae</taxon>
        <taxon>Bromelioideae</taxon>
        <taxon>Ananas</taxon>
    </lineage>
</organism>
<dbReference type="PANTHER" id="PTHR46034:SF12">
    <property type="entry name" value="B2 PROTEIN"/>
    <property type="match status" value="1"/>
</dbReference>
<protein>
    <submittedName>
        <fullName evidence="3 6">B2 protein</fullName>
    </submittedName>
</protein>
<dbReference type="Proteomes" id="UP000515123">
    <property type="component" value="Linkage group 9"/>
</dbReference>
<dbReference type="Proteomes" id="UP000092600">
    <property type="component" value="Unassembled WGS sequence"/>
</dbReference>
<feature type="compositionally biased region" description="Low complexity" evidence="1">
    <location>
        <begin position="131"/>
        <end position="154"/>
    </location>
</feature>
<sequence length="307" mass="34860">MDNLWQLGDEFRGQSKVAEDHQWSLITSKLTELTRSKAERMNNLELSKNSIEAKPWDKFGYQDDNNKLENLNLGLMNLDLKVNEAAVKSPFYSSVYNMNPVYQKSTYNNINSFKMNSGINTYGSKLNGKEANNNINAGNSNSNNSNNNSNNNASVDKRFKTLPSAEMLPRNEVLGGYIFVCNNDTMQEDLKRQLFGLPPRYRDSVRAITPGLPLFLYNYTTHQLHGIFEAASFGGSNIDPTAWEDKKCKGESRFPAQVRIRVRKLCKPLEEDAFRPVLHHYDGPKFRLELSISETLSLLDLCEKAGI</sequence>
<dbReference type="GeneID" id="109715512"/>
<evidence type="ECO:0000313" key="5">
    <source>
        <dbReference type="Proteomes" id="UP000515123"/>
    </source>
</evidence>
<feature type="domain" description="DCD" evidence="2">
    <location>
        <begin position="172"/>
        <end position="304"/>
    </location>
</feature>
<dbReference type="InterPro" id="IPR044832">
    <property type="entry name" value="NRP-like"/>
</dbReference>
<evidence type="ECO:0000256" key="1">
    <source>
        <dbReference type="SAM" id="MobiDB-lite"/>
    </source>
</evidence>
<dbReference type="GO" id="GO:0034976">
    <property type="term" value="P:response to endoplasmic reticulum stress"/>
    <property type="evidence" value="ECO:0007669"/>
    <property type="project" value="InterPro"/>
</dbReference>
<feature type="region of interest" description="Disordered" evidence="1">
    <location>
        <begin position="130"/>
        <end position="155"/>
    </location>
</feature>
<name>A0A199UR65_ANACO</name>
<gene>
    <name evidence="6" type="primary">LOC109715512</name>
    <name evidence="3" type="ORF">ACMD2_08423</name>
</gene>
<dbReference type="PANTHER" id="PTHR46034">
    <property type="match status" value="1"/>
</dbReference>
<dbReference type="PROSITE" id="PS51222">
    <property type="entry name" value="DCD"/>
    <property type="match status" value="1"/>
</dbReference>
<keyword evidence="5" id="KW-1185">Reference proteome</keyword>
<proteinExistence type="predicted"/>
<reference evidence="6" key="2">
    <citation type="submission" date="2025-04" db="UniProtKB">
        <authorList>
            <consortium name="RefSeq"/>
        </authorList>
    </citation>
    <scope>IDENTIFICATION</scope>
    <source>
        <tissue evidence="6">Leaf</tissue>
    </source>
</reference>
<dbReference type="AlphaFoldDB" id="A0A199UR65"/>
<reference evidence="3 4" key="1">
    <citation type="journal article" date="2016" name="DNA Res.">
        <title>The draft genome of MD-2 pineapple using hybrid error correction of long reads.</title>
        <authorList>
            <person name="Redwan R.M."/>
            <person name="Saidin A."/>
            <person name="Kumar S.V."/>
        </authorList>
    </citation>
    <scope>NUCLEOTIDE SEQUENCE [LARGE SCALE GENOMIC DNA]</scope>
    <source>
        <strain evidence="4">cv. MD2</strain>
        <tissue evidence="3">Leaf</tissue>
    </source>
</reference>
<dbReference type="OrthoDB" id="2018037at2759"/>